<name>A0A7H0GJD4_9BURK</name>
<keyword evidence="2" id="KW-1185">Reference proteome</keyword>
<sequence>MNQEELLLRGTKKSTWISMAIASVILTMTLQPHVEAKEVKADDLKACTSITFMTTKKGVIESDSVDEYTRNLSKDEAISKAVARAKVEGSTFSNNKGHCVFTKKK</sequence>
<dbReference type="KEGG" id="daer:H9K75_20995"/>
<proteinExistence type="predicted"/>
<reference evidence="1 2" key="1">
    <citation type="submission" date="2020-08" db="EMBL/GenBank/DDBJ databases">
        <title>Genome sequence of Diaphorobacter aerolatus KACC 16536T.</title>
        <authorList>
            <person name="Hyun D.-W."/>
            <person name="Bae J.-W."/>
        </authorList>
    </citation>
    <scope>NUCLEOTIDE SEQUENCE [LARGE SCALE GENOMIC DNA]</scope>
    <source>
        <strain evidence="1 2">KACC 16536</strain>
    </source>
</reference>
<protein>
    <submittedName>
        <fullName evidence="1">Uncharacterized protein</fullName>
    </submittedName>
</protein>
<gene>
    <name evidence="1" type="ORF">H9K75_20995</name>
</gene>
<accession>A0A7H0GJD4</accession>
<evidence type="ECO:0000313" key="2">
    <source>
        <dbReference type="Proteomes" id="UP000516028"/>
    </source>
</evidence>
<organism evidence="1 2">
    <name type="scientific">Diaphorobacter aerolatus</name>
    <dbReference type="NCBI Taxonomy" id="1288495"/>
    <lineage>
        <taxon>Bacteria</taxon>
        <taxon>Pseudomonadati</taxon>
        <taxon>Pseudomonadota</taxon>
        <taxon>Betaproteobacteria</taxon>
        <taxon>Burkholderiales</taxon>
        <taxon>Comamonadaceae</taxon>
        <taxon>Diaphorobacter</taxon>
    </lineage>
</organism>
<dbReference type="EMBL" id="CP060783">
    <property type="protein sequence ID" value="QNP48400.1"/>
    <property type="molecule type" value="Genomic_DNA"/>
</dbReference>
<dbReference type="AlphaFoldDB" id="A0A7H0GJD4"/>
<dbReference type="RefSeq" id="WP_187723998.1">
    <property type="nucleotide sequence ID" value="NZ_CP060783.1"/>
</dbReference>
<evidence type="ECO:0000313" key="1">
    <source>
        <dbReference type="EMBL" id="QNP48400.1"/>
    </source>
</evidence>
<dbReference type="Proteomes" id="UP000516028">
    <property type="component" value="Chromosome"/>
</dbReference>